<keyword evidence="5" id="KW-1185">Reference proteome</keyword>
<dbReference type="GO" id="GO:0005737">
    <property type="term" value="C:cytoplasm"/>
    <property type="evidence" value="ECO:0007669"/>
    <property type="project" value="TreeGrafter"/>
</dbReference>
<dbReference type="SMART" id="SM00099">
    <property type="entry name" value="btg1"/>
    <property type="match status" value="1"/>
</dbReference>
<comment type="similarity">
    <text evidence="1">Belongs to the BTG family.</text>
</comment>
<dbReference type="InterPro" id="IPR002087">
    <property type="entry name" value="Anti_prolifrtn"/>
</dbReference>
<dbReference type="Gene3D" id="3.90.640.90">
    <property type="entry name" value="Anti-proliferative protein, N-terminal domain"/>
    <property type="match status" value="1"/>
</dbReference>
<name>A0A4S2KFP1_9HYME</name>
<comment type="caution">
    <text evidence="4">The sequence shown here is derived from an EMBL/GenBank/DDBJ whole genome shotgun (WGS) entry which is preliminary data.</text>
</comment>
<dbReference type="EMBL" id="QBLH01002884">
    <property type="protein sequence ID" value="TGZ46418.1"/>
    <property type="molecule type" value="Genomic_DNA"/>
</dbReference>
<organism evidence="4 5">
    <name type="scientific">Temnothorax longispinosus</name>
    <dbReference type="NCBI Taxonomy" id="300112"/>
    <lineage>
        <taxon>Eukaryota</taxon>
        <taxon>Metazoa</taxon>
        <taxon>Ecdysozoa</taxon>
        <taxon>Arthropoda</taxon>
        <taxon>Hexapoda</taxon>
        <taxon>Insecta</taxon>
        <taxon>Pterygota</taxon>
        <taxon>Neoptera</taxon>
        <taxon>Endopterygota</taxon>
        <taxon>Hymenoptera</taxon>
        <taxon>Apocrita</taxon>
        <taxon>Aculeata</taxon>
        <taxon>Formicoidea</taxon>
        <taxon>Formicidae</taxon>
        <taxon>Myrmicinae</taxon>
        <taxon>Temnothorax</taxon>
    </lineage>
</organism>
<dbReference type="InterPro" id="IPR033332">
    <property type="entry name" value="BTG"/>
</dbReference>
<dbReference type="SUPFAM" id="SSF160696">
    <property type="entry name" value="BTG domain-like"/>
    <property type="match status" value="1"/>
</dbReference>
<dbReference type="InterPro" id="IPR036054">
    <property type="entry name" value="BTG-like_sf"/>
</dbReference>
<feature type="compositionally biased region" description="Basic and acidic residues" evidence="2">
    <location>
        <begin position="262"/>
        <end position="276"/>
    </location>
</feature>
<dbReference type="AlphaFoldDB" id="A0A4S2KFP1"/>
<gene>
    <name evidence="4" type="ORF">DBV15_04494</name>
</gene>
<evidence type="ECO:0000313" key="5">
    <source>
        <dbReference type="Proteomes" id="UP000310200"/>
    </source>
</evidence>
<evidence type="ECO:0000313" key="4">
    <source>
        <dbReference type="EMBL" id="TGZ46418.1"/>
    </source>
</evidence>
<proteinExistence type="inferred from homology"/>
<dbReference type="PRINTS" id="PR00310">
    <property type="entry name" value="ANTIPRLFBTG1"/>
</dbReference>
<dbReference type="STRING" id="300112.A0A4S2KFP1"/>
<dbReference type="PANTHER" id="PTHR22978:SF22">
    <property type="entry name" value="BTG FAMILY PROTEIN"/>
    <property type="match status" value="1"/>
</dbReference>
<sequence>MRLEIVSAADFLVHLLRLQAGQLSERQLEMFKSSLTEVLRHRYRDHWFPDRPNRGSGYRCIRINGKMDPVIAQAGANVGLLPTVLHSLFPSELTMWIDPSEVSYRIGENGSICVLYERPEAETADEISQQLHQHQQHPHQPHLHQHQHQHTHHHAQHHQQAAMPPPPLPLPLPQQQQQQQQFESCKDSLLLEHTQFSEQIAASCYTGRVHPSGDASSSTRVGRLELDSSLVSRFPILLSCSKNLESEKKNNGTRENPPVSRWKSEKRDGSGSKRADQSILVDPTLLTRIVIVIGSPYYRSEPLFRRRRISRPSQRERTERARSSLSSRLIDLSTSSIRQPRERGTTKTSQPHRPSYVLEGVKEFRGSWRVGRSRLRACTYITDELYIISFARVFTMESRSWVVNRSMHGVRSRMFRE</sequence>
<feature type="region of interest" description="Disordered" evidence="2">
    <location>
        <begin position="124"/>
        <end position="182"/>
    </location>
</feature>
<feature type="compositionally biased region" description="Pro residues" evidence="2">
    <location>
        <begin position="163"/>
        <end position="172"/>
    </location>
</feature>
<evidence type="ECO:0000256" key="2">
    <source>
        <dbReference type="SAM" id="MobiDB-lite"/>
    </source>
</evidence>
<dbReference type="Proteomes" id="UP000310200">
    <property type="component" value="Unassembled WGS sequence"/>
</dbReference>
<reference evidence="4 5" key="1">
    <citation type="journal article" date="2019" name="Philos. Trans. R. Soc. Lond., B, Biol. Sci.">
        <title>Ant behaviour and brain gene expression of defending hosts depend on the ecological success of the intruding social parasite.</title>
        <authorList>
            <person name="Kaur R."/>
            <person name="Stoldt M."/>
            <person name="Jongepier E."/>
            <person name="Feldmeyer B."/>
            <person name="Menzel F."/>
            <person name="Bornberg-Bauer E."/>
            <person name="Foitzik S."/>
        </authorList>
    </citation>
    <scope>NUCLEOTIDE SEQUENCE [LARGE SCALE GENOMIC DNA]</scope>
    <source>
        <tissue evidence="4">Whole body</tissue>
    </source>
</reference>
<dbReference type="PANTHER" id="PTHR22978">
    <property type="entry name" value="B-CELL TRANSLOCATION GENE"/>
    <property type="match status" value="1"/>
</dbReference>
<evidence type="ECO:0000256" key="1">
    <source>
        <dbReference type="ARBA" id="ARBA00007989"/>
    </source>
</evidence>
<dbReference type="GO" id="GO:0008285">
    <property type="term" value="P:negative regulation of cell population proliferation"/>
    <property type="evidence" value="ECO:0007669"/>
    <property type="project" value="TreeGrafter"/>
</dbReference>
<feature type="region of interest" description="Disordered" evidence="2">
    <location>
        <begin position="246"/>
        <end position="276"/>
    </location>
</feature>
<evidence type="ECO:0000259" key="3">
    <source>
        <dbReference type="SMART" id="SM00099"/>
    </source>
</evidence>
<feature type="compositionally biased region" description="Basic residues" evidence="2">
    <location>
        <begin position="134"/>
        <end position="157"/>
    </location>
</feature>
<accession>A0A4S2KFP1</accession>
<dbReference type="Pfam" id="PF07742">
    <property type="entry name" value="BTG"/>
    <property type="match status" value="1"/>
</dbReference>
<dbReference type="GO" id="GO:0005634">
    <property type="term" value="C:nucleus"/>
    <property type="evidence" value="ECO:0007669"/>
    <property type="project" value="TreeGrafter"/>
</dbReference>
<feature type="domain" description="Anti-proliferative protein" evidence="3">
    <location>
        <begin position="1"/>
        <end position="109"/>
    </location>
</feature>
<protein>
    <recommendedName>
        <fullName evidence="3">Anti-proliferative protein domain-containing protein</fullName>
    </recommendedName>
</protein>